<evidence type="ECO:0008006" key="3">
    <source>
        <dbReference type="Google" id="ProtNLM"/>
    </source>
</evidence>
<evidence type="ECO:0000313" key="1">
    <source>
        <dbReference type="EMBL" id="MBE1458882.1"/>
    </source>
</evidence>
<keyword evidence="2" id="KW-1185">Reference proteome</keyword>
<dbReference type="RefSeq" id="WP_191271831.1">
    <property type="nucleotide sequence ID" value="NZ_BMXJ01000005.1"/>
</dbReference>
<dbReference type="EMBL" id="JADBDY010000001">
    <property type="protein sequence ID" value="MBE1458882.1"/>
    <property type="molecule type" value="Genomic_DNA"/>
</dbReference>
<gene>
    <name evidence="1" type="ORF">H4W79_003096</name>
</gene>
<reference evidence="1 2" key="1">
    <citation type="submission" date="2020-10" db="EMBL/GenBank/DDBJ databases">
        <title>Sequencing the genomes of 1000 actinobacteria strains.</title>
        <authorList>
            <person name="Klenk H.-P."/>
        </authorList>
    </citation>
    <scope>NUCLEOTIDE SEQUENCE [LARGE SCALE GENOMIC DNA]</scope>
    <source>
        <strain evidence="1 2">DSM 45157</strain>
    </source>
</reference>
<protein>
    <recommendedName>
        <fullName evidence="3">Lactonase, 7-bladed beta-propeller</fullName>
    </recommendedName>
</protein>
<accession>A0ABR9HIQ6</accession>
<organism evidence="1 2">
    <name type="scientific">Nocardiopsis terrae</name>
    <dbReference type="NCBI Taxonomy" id="372655"/>
    <lineage>
        <taxon>Bacteria</taxon>
        <taxon>Bacillati</taxon>
        <taxon>Actinomycetota</taxon>
        <taxon>Actinomycetes</taxon>
        <taxon>Streptosporangiales</taxon>
        <taxon>Nocardiopsidaceae</taxon>
        <taxon>Nocardiopsis</taxon>
    </lineage>
</organism>
<evidence type="ECO:0000313" key="2">
    <source>
        <dbReference type="Proteomes" id="UP000598217"/>
    </source>
</evidence>
<name>A0ABR9HIQ6_9ACTN</name>
<sequence length="51" mass="5398">MTRSPTVGWKPDGLTILELNHSGDSNFAIWAYTNGDQAPTVNAIGPLGVLT</sequence>
<proteinExistence type="predicted"/>
<dbReference type="Proteomes" id="UP000598217">
    <property type="component" value="Unassembled WGS sequence"/>
</dbReference>
<comment type="caution">
    <text evidence="1">The sequence shown here is derived from an EMBL/GenBank/DDBJ whole genome shotgun (WGS) entry which is preliminary data.</text>
</comment>